<protein>
    <submittedName>
        <fullName evidence="3">Uncharacterized protein</fullName>
    </submittedName>
</protein>
<dbReference type="AlphaFoldDB" id="A0AAD9AJK5"/>
<accession>A0AAD9AJK5</accession>
<comment type="caution">
    <text evidence="3">The sequence shown here is derived from an EMBL/GenBank/DDBJ whole genome shotgun (WGS) entry which is preliminary data.</text>
</comment>
<keyword evidence="4" id="KW-1185">Reference proteome</keyword>
<feature type="region of interest" description="Disordered" evidence="1">
    <location>
        <begin position="44"/>
        <end position="70"/>
    </location>
</feature>
<keyword evidence="2" id="KW-0732">Signal</keyword>
<feature type="compositionally biased region" description="Acidic residues" evidence="1">
    <location>
        <begin position="95"/>
        <end position="113"/>
    </location>
</feature>
<dbReference type="Proteomes" id="UP001243330">
    <property type="component" value="Unassembled WGS sequence"/>
</dbReference>
<feature type="region of interest" description="Disordered" evidence="1">
    <location>
        <begin position="90"/>
        <end position="168"/>
    </location>
</feature>
<evidence type="ECO:0000313" key="4">
    <source>
        <dbReference type="Proteomes" id="UP001243330"/>
    </source>
</evidence>
<dbReference type="EMBL" id="JAQOWY010000140">
    <property type="protein sequence ID" value="KAK1849578.1"/>
    <property type="molecule type" value="Genomic_DNA"/>
</dbReference>
<reference evidence="3" key="1">
    <citation type="submission" date="2023-01" db="EMBL/GenBank/DDBJ databases">
        <title>Colletotrichum chrysophilum M932 genome sequence.</title>
        <authorList>
            <person name="Baroncelli R."/>
        </authorList>
    </citation>
    <scope>NUCLEOTIDE SEQUENCE</scope>
    <source>
        <strain evidence="3">M932</strain>
    </source>
</reference>
<organism evidence="3 4">
    <name type="scientific">Colletotrichum chrysophilum</name>
    <dbReference type="NCBI Taxonomy" id="1836956"/>
    <lineage>
        <taxon>Eukaryota</taxon>
        <taxon>Fungi</taxon>
        <taxon>Dikarya</taxon>
        <taxon>Ascomycota</taxon>
        <taxon>Pezizomycotina</taxon>
        <taxon>Sordariomycetes</taxon>
        <taxon>Hypocreomycetidae</taxon>
        <taxon>Glomerellales</taxon>
        <taxon>Glomerellaceae</taxon>
        <taxon>Colletotrichum</taxon>
        <taxon>Colletotrichum gloeosporioides species complex</taxon>
    </lineage>
</organism>
<evidence type="ECO:0000256" key="2">
    <source>
        <dbReference type="SAM" id="SignalP"/>
    </source>
</evidence>
<feature type="chain" id="PRO_5041911479" evidence="2">
    <location>
        <begin position="21"/>
        <end position="168"/>
    </location>
</feature>
<evidence type="ECO:0000313" key="3">
    <source>
        <dbReference type="EMBL" id="KAK1849578.1"/>
    </source>
</evidence>
<proteinExistence type="predicted"/>
<feature type="compositionally biased region" description="Basic and acidic residues" evidence="1">
    <location>
        <begin position="114"/>
        <end position="124"/>
    </location>
</feature>
<gene>
    <name evidence="3" type="ORF">CCHR01_07787</name>
</gene>
<feature type="compositionally biased region" description="Polar residues" evidence="1">
    <location>
        <begin position="44"/>
        <end position="60"/>
    </location>
</feature>
<feature type="signal peptide" evidence="2">
    <location>
        <begin position="1"/>
        <end position="20"/>
    </location>
</feature>
<sequence length="168" mass="18554">MPRELSSPFRTLLLFTFAYAWTKKNIKPAVTFVNFRIFQTSCVGPNKTTTTTNRPLSNDPPTLFRPAKHPAKQNPAILCADEGRYAIPVYLITPTEDDSSDDDGDDDGDDDDGKVERSQDDHPVSQDPAAPVVNQGDGPFHEPIFTASTPAAIDQSHDPSRDLQNDLR</sequence>
<feature type="compositionally biased region" description="Basic and acidic residues" evidence="1">
    <location>
        <begin position="155"/>
        <end position="168"/>
    </location>
</feature>
<name>A0AAD9AJK5_9PEZI</name>
<evidence type="ECO:0000256" key="1">
    <source>
        <dbReference type="SAM" id="MobiDB-lite"/>
    </source>
</evidence>